<evidence type="ECO:0000313" key="7">
    <source>
        <dbReference type="EMBL" id="MEY1662023.1"/>
    </source>
</evidence>
<evidence type="ECO:0000313" key="8">
    <source>
        <dbReference type="Proteomes" id="UP001562065"/>
    </source>
</evidence>
<feature type="transmembrane region" description="Helical" evidence="5">
    <location>
        <begin position="39"/>
        <end position="58"/>
    </location>
</feature>
<feature type="transmembrane region" description="Helical" evidence="5">
    <location>
        <begin position="181"/>
        <end position="202"/>
    </location>
</feature>
<comment type="caution">
    <text evidence="7">The sequence shown here is derived from an EMBL/GenBank/DDBJ whole genome shotgun (WGS) entry which is preliminary data.</text>
</comment>
<sequence>MSQEQIRLGALCLIASEILMAMMAAMVKHLSDELPTEVVMFFRNLLGMIPLLALLMVPPRGIAKMATRRFGSHFIRAVAGLGSMYCYFYTLSQIPLAEAVMVKMTTPFFIPVVAFLWMGDRVRGPTVAAILLGFVGVAFILRPMPGHFDSAYLIALLGALLMSIAMVGIRNMAATEPATRIVFWFTLTGTVISAVPLLWTPLQIAPQLWPWLLAMGIIATFGQSLMTLSYRFASPARIGVYNYSSVIWAALLGYLFWDELLHWTTLVGTVLIIAAGVWNLRQGQPKPAT</sequence>
<protein>
    <submittedName>
        <fullName evidence="7">DMT family transporter</fullName>
    </submittedName>
</protein>
<evidence type="ECO:0000256" key="2">
    <source>
        <dbReference type="ARBA" id="ARBA00022692"/>
    </source>
</evidence>
<feature type="transmembrane region" description="Helical" evidence="5">
    <location>
        <begin position="70"/>
        <end position="90"/>
    </location>
</feature>
<feature type="transmembrane region" description="Helical" evidence="5">
    <location>
        <begin position="240"/>
        <end position="257"/>
    </location>
</feature>
<keyword evidence="3 5" id="KW-1133">Transmembrane helix</keyword>
<feature type="transmembrane region" description="Helical" evidence="5">
    <location>
        <begin position="150"/>
        <end position="169"/>
    </location>
</feature>
<keyword evidence="8" id="KW-1185">Reference proteome</keyword>
<organism evidence="7 8">
    <name type="scientific">Isoalcanivorax beigongshangi</name>
    <dbReference type="NCBI Taxonomy" id="3238810"/>
    <lineage>
        <taxon>Bacteria</taxon>
        <taxon>Pseudomonadati</taxon>
        <taxon>Pseudomonadota</taxon>
        <taxon>Gammaproteobacteria</taxon>
        <taxon>Oceanospirillales</taxon>
        <taxon>Alcanivoracaceae</taxon>
        <taxon>Isoalcanivorax</taxon>
    </lineage>
</organism>
<proteinExistence type="predicted"/>
<dbReference type="Proteomes" id="UP001562065">
    <property type="component" value="Unassembled WGS sequence"/>
</dbReference>
<evidence type="ECO:0000256" key="4">
    <source>
        <dbReference type="ARBA" id="ARBA00023136"/>
    </source>
</evidence>
<accession>A0ABV4AJI7</accession>
<dbReference type="Pfam" id="PF00892">
    <property type="entry name" value="EamA"/>
    <property type="match status" value="2"/>
</dbReference>
<dbReference type="PANTHER" id="PTHR22911">
    <property type="entry name" value="ACYL-MALONYL CONDENSING ENZYME-RELATED"/>
    <property type="match status" value="1"/>
</dbReference>
<feature type="transmembrane region" description="Helical" evidence="5">
    <location>
        <begin position="208"/>
        <end position="228"/>
    </location>
</feature>
<evidence type="ECO:0000259" key="6">
    <source>
        <dbReference type="Pfam" id="PF00892"/>
    </source>
</evidence>
<feature type="transmembrane region" description="Helical" evidence="5">
    <location>
        <begin position="7"/>
        <end position="27"/>
    </location>
</feature>
<feature type="domain" description="EamA" evidence="6">
    <location>
        <begin position="8"/>
        <end position="141"/>
    </location>
</feature>
<reference evidence="7 8" key="1">
    <citation type="submission" date="2024-07" db="EMBL/GenBank/DDBJ databases">
        <authorList>
            <person name="Ren Q."/>
        </authorList>
    </citation>
    <scope>NUCLEOTIDE SEQUENCE [LARGE SCALE GENOMIC DNA]</scope>
    <source>
        <strain evidence="7 8">REN37</strain>
    </source>
</reference>
<dbReference type="InterPro" id="IPR037185">
    <property type="entry name" value="EmrE-like"/>
</dbReference>
<comment type="subcellular location">
    <subcellularLocation>
        <location evidence="1">Membrane</location>
        <topology evidence="1">Multi-pass membrane protein</topology>
    </subcellularLocation>
</comment>
<dbReference type="InterPro" id="IPR000620">
    <property type="entry name" value="EamA_dom"/>
</dbReference>
<gene>
    <name evidence="7" type="ORF">AB5I84_07660</name>
</gene>
<feature type="transmembrane region" description="Helical" evidence="5">
    <location>
        <begin position="96"/>
        <end position="119"/>
    </location>
</feature>
<dbReference type="SUPFAM" id="SSF103481">
    <property type="entry name" value="Multidrug resistance efflux transporter EmrE"/>
    <property type="match status" value="2"/>
</dbReference>
<dbReference type="PANTHER" id="PTHR22911:SF6">
    <property type="entry name" value="SOLUTE CARRIER FAMILY 35 MEMBER G1"/>
    <property type="match status" value="1"/>
</dbReference>
<keyword evidence="2 5" id="KW-0812">Transmembrane</keyword>
<feature type="domain" description="EamA" evidence="6">
    <location>
        <begin position="150"/>
        <end position="275"/>
    </location>
</feature>
<name>A0ABV4AJI7_9GAMM</name>
<keyword evidence="4 5" id="KW-0472">Membrane</keyword>
<evidence type="ECO:0000256" key="3">
    <source>
        <dbReference type="ARBA" id="ARBA00022989"/>
    </source>
</evidence>
<dbReference type="EMBL" id="JBGCUO010000001">
    <property type="protein sequence ID" value="MEY1662023.1"/>
    <property type="molecule type" value="Genomic_DNA"/>
</dbReference>
<feature type="transmembrane region" description="Helical" evidence="5">
    <location>
        <begin position="126"/>
        <end position="144"/>
    </location>
</feature>
<evidence type="ECO:0000256" key="5">
    <source>
        <dbReference type="SAM" id="Phobius"/>
    </source>
</evidence>
<dbReference type="RefSeq" id="WP_369455267.1">
    <property type="nucleotide sequence ID" value="NZ_JBGCUO010000001.1"/>
</dbReference>
<feature type="transmembrane region" description="Helical" evidence="5">
    <location>
        <begin position="263"/>
        <end position="280"/>
    </location>
</feature>
<evidence type="ECO:0000256" key="1">
    <source>
        <dbReference type="ARBA" id="ARBA00004141"/>
    </source>
</evidence>